<evidence type="ECO:0000313" key="2">
    <source>
        <dbReference type="Proteomes" id="UP000756530"/>
    </source>
</evidence>
<protein>
    <submittedName>
        <fullName evidence="1">DUF4259 domain-containing protein</fullName>
    </submittedName>
</protein>
<dbReference type="InterPro" id="IPR025355">
    <property type="entry name" value="DUF4259"/>
</dbReference>
<comment type="caution">
    <text evidence="1">The sequence shown here is derived from an EMBL/GenBank/DDBJ whole genome shotgun (WGS) entry which is preliminary data.</text>
</comment>
<keyword evidence="2" id="KW-1185">Reference proteome</keyword>
<name>A0ABS6T1J8_9RHOB</name>
<organism evidence="1 2">
    <name type="scientific">Maritimibacter dapengensis</name>
    <dbReference type="NCBI Taxonomy" id="2836868"/>
    <lineage>
        <taxon>Bacteria</taxon>
        <taxon>Pseudomonadati</taxon>
        <taxon>Pseudomonadota</taxon>
        <taxon>Alphaproteobacteria</taxon>
        <taxon>Rhodobacterales</taxon>
        <taxon>Roseobacteraceae</taxon>
        <taxon>Maritimibacter</taxon>
    </lineage>
</organism>
<dbReference type="Pfam" id="PF14078">
    <property type="entry name" value="DUF4259"/>
    <property type="match status" value="1"/>
</dbReference>
<dbReference type="RefSeq" id="WP_218392268.1">
    <property type="nucleotide sequence ID" value="NZ_JAHUZE010000002.1"/>
</dbReference>
<dbReference type="EMBL" id="JAHUZE010000002">
    <property type="protein sequence ID" value="MBV7379117.1"/>
    <property type="molecule type" value="Genomic_DNA"/>
</dbReference>
<reference evidence="1 2" key="1">
    <citation type="submission" date="2021-05" db="EMBL/GenBank/DDBJ databases">
        <title>Culturable bacteria isolated from Daya Bay.</title>
        <authorList>
            <person name="Zheng W."/>
            <person name="Yu S."/>
            <person name="Huang Y."/>
        </authorList>
    </citation>
    <scope>NUCLEOTIDE SEQUENCE [LARGE SCALE GENOMIC DNA]</scope>
    <source>
        <strain evidence="1 2">DP4N28-5</strain>
    </source>
</reference>
<evidence type="ECO:0000313" key="1">
    <source>
        <dbReference type="EMBL" id="MBV7379117.1"/>
    </source>
</evidence>
<proteinExistence type="predicted"/>
<dbReference type="Proteomes" id="UP000756530">
    <property type="component" value="Unassembled WGS sequence"/>
</dbReference>
<sequence>MGAWGATLFEDDASLDWLDGDYAASGASAVASALDKAANCPVTEYLEVDDGAAALMAGEVVATAHGDMPDEISQDMLERLNAHGSAVRDLPDGKMRARKALERVISDNSELHELWAESDDQADWVASVNDLRRRLA</sequence>
<gene>
    <name evidence="1" type="ORF">KJP28_09260</name>
</gene>
<accession>A0ABS6T1J8</accession>